<dbReference type="Pfam" id="PF19268">
    <property type="entry name" value="CIS_TMP"/>
    <property type="match status" value="3"/>
</dbReference>
<gene>
    <name evidence="1" type="ORF">HDE68_002789</name>
</gene>
<sequence>MSSQYYTIRQLRFDVDFFSKEMAYELQNRLSRLYHQQVQQTLGNFFSANIPENALIRKDSLVVDLGSISYERLENELPERLEKALEELFAPLLSSKDVLHWNSQDFENLPAEKGYQFILEFYLLNGTLPWQAAVQHGLTWKVTLHQLYANDRENLRNLLLRLGRQTEVRKRLAFQTSVQDIEKIVNTIIPVEAPVILSYKKNIERTQYQKQFVKADTEDFEHAVSFFILTYLLAEPGSLFSQKMFIKSILNQMAGHFNVSYFALLDILHDALPVSGYAATTEHTLFEIIKELQLEGHAPAELNTTAQTTDAVMNLDELLELLQYYLNEGSLPVWSAFFNSNQKELSLYFKEAIVKVPVALRKIIFALTPTDAVVKRITELLPISELTGLIRFLWPGQTGFMEEYLHLLILVHTKGLLKTVNGDTFGFILQKIIARYIFNTENRQSGNSDFIEFSLPFLSGYCNTAIPVILNFLLPEADTPGLTDHVQRFQSLLEFPFTGFKDERIIPAGAVQTEGSKSINTNNQPIKIANILHYFMQYGTVPWWGKAYSQHSPEKLLSMLFALSVSETLIVLEQAGKQPASRKRFLWQFTDELTYQIFSYLPDWNFVTVATELMIELIEGIAAFSQITQSAFKQIIMEAVWLSYVEMNYKTFNENCFYLNVFKNLSQYSKLEPGSIARLFSGVIRGAQKEVTEFQKMRSFYSWSKLKNAPIIAGTDDTKDHRDSILYQIELTLGLFNSVKQAGRIPVLQPWVTANPYETLDSFLLKQHGPDSAPDLKQKQQKAIYLLEYYLSWNRLPEDSPVLNHKEQDNLLTELLLLLYLENREALMRILKSDKHSVNARMKVHQLFLPDHKGGDHKQLSLLLDDFIEKDALQYVREITGSGSVTGNPELKPALDRLLEKARAGNTEEQLKQLLKSSSLTKYVALHYGDETMEWLIEKRSGSDLVFKQQTALVRKLILSIATSTHDYQKLKVLLNEAALFYLSGLVQAKNISSYISFTFRYLAGSFYIASSAGFFHILLDQIQTTTSLTPAYKEVIVPVKNELEHQLKLQERELFLKRKMEEERKVMDIAKRSAEQKMRDESLKQETEKKITSVLKKGDKLYVGNAGLVLLHPFLSTYFTRLNLMEKGKFINLEARARAVHLLQYLACKTTENPEHELVLNKILCNYPIQEPLPLEVLISEQEISLSAELLQVAIERAGKLSSSSADGFRVSFLQRDGALTETAEEWTLRVDQRGYDLILQTLPWAFGMIKFQWMDKPIIVEWI</sequence>
<organism evidence="1 2">
    <name type="scientific">Pedobacter cryoconitis</name>
    <dbReference type="NCBI Taxonomy" id="188932"/>
    <lineage>
        <taxon>Bacteria</taxon>
        <taxon>Pseudomonadati</taxon>
        <taxon>Bacteroidota</taxon>
        <taxon>Sphingobacteriia</taxon>
        <taxon>Sphingobacteriales</taxon>
        <taxon>Sphingobacteriaceae</taxon>
        <taxon>Pedobacter</taxon>
    </lineage>
</organism>
<proteinExistence type="predicted"/>
<name>A0A7W9DZE3_9SPHI</name>
<dbReference type="InterPro" id="IPR045538">
    <property type="entry name" value="CIS_TMP"/>
</dbReference>
<dbReference type="Proteomes" id="UP000537204">
    <property type="component" value="Unassembled WGS sequence"/>
</dbReference>
<dbReference type="RefSeq" id="WP_183882779.1">
    <property type="nucleotide sequence ID" value="NZ_JACHCE010000004.1"/>
</dbReference>
<dbReference type="EMBL" id="JACHCE010000004">
    <property type="protein sequence ID" value="MBB5636876.1"/>
    <property type="molecule type" value="Genomic_DNA"/>
</dbReference>
<reference evidence="1 2" key="1">
    <citation type="submission" date="2020-08" db="EMBL/GenBank/DDBJ databases">
        <title>Genomic Encyclopedia of Type Strains, Phase IV (KMG-V): Genome sequencing to study the core and pangenomes of soil and plant-associated prokaryotes.</title>
        <authorList>
            <person name="Whitman W."/>
        </authorList>
    </citation>
    <scope>NUCLEOTIDE SEQUENCE [LARGE SCALE GENOMIC DNA]</scope>
    <source>
        <strain evidence="1 2">S3M1</strain>
    </source>
</reference>
<evidence type="ECO:0000313" key="1">
    <source>
        <dbReference type="EMBL" id="MBB5636876.1"/>
    </source>
</evidence>
<evidence type="ECO:0000313" key="2">
    <source>
        <dbReference type="Proteomes" id="UP000537204"/>
    </source>
</evidence>
<dbReference type="AlphaFoldDB" id="A0A7W9DZE3"/>
<comment type="caution">
    <text evidence="1">The sequence shown here is derived from an EMBL/GenBank/DDBJ whole genome shotgun (WGS) entry which is preliminary data.</text>
</comment>
<accession>A0A7W9DZE3</accession>
<protein>
    <submittedName>
        <fullName evidence="1">Uncharacterized protein</fullName>
    </submittedName>
</protein>